<dbReference type="STRING" id="4615.A0A199VR67"/>
<dbReference type="EMBL" id="LSRQ01001065">
    <property type="protein sequence ID" value="OAY79569.1"/>
    <property type="molecule type" value="Genomic_DNA"/>
</dbReference>
<feature type="transmembrane region" description="Helical" evidence="1">
    <location>
        <begin position="312"/>
        <end position="345"/>
    </location>
</feature>
<keyword evidence="1" id="KW-1133">Transmembrane helix</keyword>
<keyword evidence="1" id="KW-0812">Transmembrane</keyword>
<keyword evidence="1" id="KW-0472">Membrane</keyword>
<dbReference type="AlphaFoldDB" id="A0A199VR67"/>
<reference evidence="2 3" key="1">
    <citation type="journal article" date="2016" name="DNA Res.">
        <title>The draft genome of MD-2 pineapple using hybrid error correction of long reads.</title>
        <authorList>
            <person name="Redwan R.M."/>
            <person name="Saidin A."/>
            <person name="Kumar S.V."/>
        </authorList>
    </citation>
    <scope>NUCLEOTIDE SEQUENCE [LARGE SCALE GENOMIC DNA]</scope>
    <source>
        <strain evidence="3">cv. MD2</strain>
        <tissue evidence="2">Leaf</tissue>
    </source>
</reference>
<protein>
    <submittedName>
        <fullName evidence="2">Uncharacterized protein</fullName>
    </submittedName>
</protein>
<feature type="transmembrane region" description="Helical" evidence="1">
    <location>
        <begin position="228"/>
        <end position="254"/>
    </location>
</feature>
<name>A0A199VR67_ANACO</name>
<feature type="transmembrane region" description="Helical" evidence="1">
    <location>
        <begin position="366"/>
        <end position="384"/>
    </location>
</feature>
<dbReference type="PANTHER" id="PTHR33133:SF7">
    <property type="entry name" value="F26K24.10 PROTEIN-RELATED"/>
    <property type="match status" value="1"/>
</dbReference>
<comment type="caution">
    <text evidence="2">The sequence shown here is derived from an EMBL/GenBank/DDBJ whole genome shotgun (WGS) entry which is preliminary data.</text>
</comment>
<evidence type="ECO:0000313" key="2">
    <source>
        <dbReference type="EMBL" id="OAY79569.1"/>
    </source>
</evidence>
<evidence type="ECO:0000313" key="3">
    <source>
        <dbReference type="Proteomes" id="UP000092600"/>
    </source>
</evidence>
<evidence type="ECO:0000256" key="1">
    <source>
        <dbReference type="SAM" id="Phobius"/>
    </source>
</evidence>
<feature type="transmembrane region" description="Helical" evidence="1">
    <location>
        <begin position="404"/>
        <end position="430"/>
    </location>
</feature>
<feature type="transmembrane region" description="Helical" evidence="1">
    <location>
        <begin position="203"/>
        <end position="222"/>
    </location>
</feature>
<dbReference type="PANTHER" id="PTHR33133">
    <property type="entry name" value="OS08G0107100 PROTEIN-RELATED"/>
    <property type="match status" value="1"/>
</dbReference>
<feature type="transmembrane region" description="Helical" evidence="1">
    <location>
        <begin position="275"/>
        <end position="300"/>
    </location>
</feature>
<proteinExistence type="predicted"/>
<dbReference type="Proteomes" id="UP000092600">
    <property type="component" value="Unassembled WGS sequence"/>
</dbReference>
<sequence length="471" mass="50976">MIDALAKSKKVRAKGRVAMKVKPVCASLRFRNEKKGGKPAAWNITRRRTEMVLRIDGEKGMRDSEKRMEAEKGKARSAAIEVKECDPLPPFPTPSSTAPISVSVSSIFPPPPQQSEKRFSTLPYNTTATTTSTKSASTVHPQQRFLVDGAVADYFVGGDARRRNPLVEARRRGALAPLPRPLRPLPPPPLPPPRRLRPHPHPLLLLLLLLPPLPSPIPPLLLRYSSSSAAAAAAAVVALLLLAAAAAAVAHSVHRGFFGRPVKLLPALRSLPGPLARLLLTLLAALLPVALTLTLIGSLLLLSLRLAPHTHLALLLIHSLFASACALILAYLLVNWSLAGAIAIMESSLGFTPLRRSGDLIAGMRWAALCLLLFFSAGIGLMLWGFNLGRTLGEYGDWTKLLPIIARTVFGSGIITVLLLYWLVTAVVLYMHCKALHGELAGEIAEEFASEYIFLPFDDRKVPHVVSVVHP</sequence>
<organism evidence="2 3">
    <name type="scientific">Ananas comosus</name>
    <name type="common">Pineapple</name>
    <name type="synonym">Ananas ananas</name>
    <dbReference type="NCBI Taxonomy" id="4615"/>
    <lineage>
        <taxon>Eukaryota</taxon>
        <taxon>Viridiplantae</taxon>
        <taxon>Streptophyta</taxon>
        <taxon>Embryophyta</taxon>
        <taxon>Tracheophyta</taxon>
        <taxon>Spermatophyta</taxon>
        <taxon>Magnoliopsida</taxon>
        <taxon>Liliopsida</taxon>
        <taxon>Poales</taxon>
        <taxon>Bromeliaceae</taxon>
        <taxon>Bromelioideae</taxon>
        <taxon>Ananas</taxon>
    </lineage>
</organism>
<gene>
    <name evidence="2" type="ORF">ACMD2_06798</name>
</gene>
<accession>A0A199VR67</accession>